<gene>
    <name evidence="1" type="ORF">L249_3899</name>
</gene>
<sequence length="140" mass="15807">MHADVLPSSVLRVIDNDFGAHYTAITYVYSHQKWANSWLMPVVRHLHPDRLTYAHAGLLLLNVDLTDDGAISIRYRRQCINRSIVMKATFLSHSTQEARVGFMVNLMLSVRHKMHGDVSYTAGGKGESFTAVNEFPSKPH</sequence>
<name>A0A367L6F3_9HYPO</name>
<comment type="caution">
    <text evidence="1">The sequence shown here is derived from an EMBL/GenBank/DDBJ whole genome shotgun (WGS) entry which is preliminary data.</text>
</comment>
<protein>
    <submittedName>
        <fullName evidence="1">Uncharacterized protein</fullName>
    </submittedName>
</protein>
<dbReference type="EMBL" id="LKCN02000014">
    <property type="protein sequence ID" value="RCI09802.1"/>
    <property type="molecule type" value="Genomic_DNA"/>
</dbReference>
<organism evidence="1 2">
    <name type="scientific">Ophiocordyceps polyrhachis-furcata BCC 54312</name>
    <dbReference type="NCBI Taxonomy" id="1330021"/>
    <lineage>
        <taxon>Eukaryota</taxon>
        <taxon>Fungi</taxon>
        <taxon>Dikarya</taxon>
        <taxon>Ascomycota</taxon>
        <taxon>Pezizomycotina</taxon>
        <taxon>Sordariomycetes</taxon>
        <taxon>Hypocreomycetidae</taxon>
        <taxon>Hypocreales</taxon>
        <taxon>Ophiocordycipitaceae</taxon>
        <taxon>Ophiocordyceps</taxon>
    </lineage>
</organism>
<dbReference type="AlphaFoldDB" id="A0A367L6F3"/>
<reference evidence="1 2" key="1">
    <citation type="journal article" date="2015" name="BMC Genomics">
        <title>Insights from the genome of Ophiocordyceps polyrhachis-furcata to pathogenicity and host specificity in insect fungi.</title>
        <authorList>
            <person name="Wichadakul D."/>
            <person name="Kobmoo N."/>
            <person name="Ingsriswang S."/>
            <person name="Tangphatsornruang S."/>
            <person name="Chantasingh D."/>
            <person name="Luangsa-ard J.J."/>
            <person name="Eurwilaichitr L."/>
        </authorList>
    </citation>
    <scope>NUCLEOTIDE SEQUENCE [LARGE SCALE GENOMIC DNA]</scope>
    <source>
        <strain evidence="1 2">BCC 54312</strain>
    </source>
</reference>
<accession>A0A367L6F3</accession>
<keyword evidence="2" id="KW-1185">Reference proteome</keyword>
<evidence type="ECO:0000313" key="1">
    <source>
        <dbReference type="EMBL" id="RCI09802.1"/>
    </source>
</evidence>
<dbReference type="Proteomes" id="UP000253664">
    <property type="component" value="Unassembled WGS sequence"/>
</dbReference>
<proteinExistence type="predicted"/>
<evidence type="ECO:0000313" key="2">
    <source>
        <dbReference type="Proteomes" id="UP000253664"/>
    </source>
</evidence>